<feature type="compositionally biased region" description="Pro residues" evidence="1">
    <location>
        <begin position="150"/>
        <end position="168"/>
    </location>
</feature>
<organism evidence="3 4">
    <name type="scientific">Sphaerisporangium rufum</name>
    <dbReference type="NCBI Taxonomy" id="1381558"/>
    <lineage>
        <taxon>Bacteria</taxon>
        <taxon>Bacillati</taxon>
        <taxon>Actinomycetota</taxon>
        <taxon>Actinomycetes</taxon>
        <taxon>Streptosporangiales</taxon>
        <taxon>Streptosporangiaceae</taxon>
        <taxon>Sphaerisporangium</taxon>
    </lineage>
</organism>
<keyword evidence="4" id="KW-1185">Reference proteome</keyword>
<dbReference type="AlphaFoldDB" id="A0A919UYY0"/>
<dbReference type="Proteomes" id="UP000655287">
    <property type="component" value="Unassembled WGS sequence"/>
</dbReference>
<feature type="compositionally biased region" description="Basic and acidic residues" evidence="1">
    <location>
        <begin position="88"/>
        <end position="105"/>
    </location>
</feature>
<protein>
    <submittedName>
        <fullName evidence="3">Uncharacterized protein</fullName>
    </submittedName>
</protein>
<feature type="compositionally biased region" description="Low complexity" evidence="1">
    <location>
        <begin position="169"/>
        <end position="178"/>
    </location>
</feature>
<evidence type="ECO:0000313" key="3">
    <source>
        <dbReference type="EMBL" id="GII75642.1"/>
    </source>
</evidence>
<evidence type="ECO:0000256" key="2">
    <source>
        <dbReference type="SAM" id="Phobius"/>
    </source>
</evidence>
<keyword evidence="2" id="KW-1133">Transmembrane helix</keyword>
<feature type="compositionally biased region" description="Pro residues" evidence="1">
    <location>
        <begin position="116"/>
        <end position="127"/>
    </location>
</feature>
<dbReference type="EMBL" id="BOOU01000009">
    <property type="protein sequence ID" value="GII75642.1"/>
    <property type="molecule type" value="Genomic_DNA"/>
</dbReference>
<accession>A0A919UYY0</accession>
<name>A0A919UYY0_9ACTN</name>
<comment type="caution">
    <text evidence="3">The sequence shown here is derived from an EMBL/GenBank/DDBJ whole genome shotgun (WGS) entry which is preliminary data.</text>
</comment>
<feature type="transmembrane region" description="Helical" evidence="2">
    <location>
        <begin position="244"/>
        <end position="264"/>
    </location>
</feature>
<keyword evidence="2" id="KW-0472">Membrane</keyword>
<feature type="region of interest" description="Disordered" evidence="1">
    <location>
        <begin position="1"/>
        <end position="241"/>
    </location>
</feature>
<gene>
    <name evidence="3" type="ORF">Sru01_06240</name>
</gene>
<evidence type="ECO:0000256" key="1">
    <source>
        <dbReference type="SAM" id="MobiDB-lite"/>
    </source>
</evidence>
<feature type="region of interest" description="Disordered" evidence="1">
    <location>
        <begin position="271"/>
        <end position="296"/>
    </location>
</feature>
<dbReference type="RefSeq" id="WP_203982300.1">
    <property type="nucleotide sequence ID" value="NZ_BOOU01000009.1"/>
</dbReference>
<keyword evidence="2" id="KW-0812">Transmembrane</keyword>
<feature type="compositionally biased region" description="Low complexity" evidence="1">
    <location>
        <begin position="271"/>
        <end position="283"/>
    </location>
</feature>
<feature type="compositionally biased region" description="Low complexity" evidence="1">
    <location>
        <begin position="205"/>
        <end position="224"/>
    </location>
</feature>
<sequence length="482" mass="49356">MGYPGDRQPRRQPRRPYEQSPAGEPGQEPRQEGGDSGLWPTVRDPDLQQWSPARRSGPGEGTPPGGTAPAAGGHGDPDTAAGGTGTGREFEAFRARQSGGHDTRGAGRPFEASPAPGRPNPPAPGPGPGFGAAWPDTGRAPETPGRPFEAPRPPGGSPAAPPPQPGPPAAQAGTGAFPPAQPPGRPFSGPEPAGAGPDRSREQPAGHPAAAGPGPAAARTASARSRAERPGEPYLGEPRSRGPLYLAGGVIAMIGALVAVILVMNQDDDPVPTATAPASARPSVAPPPPAVGDAKGEYGLAASRKTDPQPLTLNEVFGRKKITVGARTYQMTVRRSDKKCGTAVHGTGLQKALTAGRCTQFLRASFRDGTGKLIGTVGVANLSTANAAKKAAKAGSGGELEDYVNPLQGKDSVTKFLGGGGDSYATAWPQGHYLVLLWFQYKDGHKPSKAELKRLNTAAVDIVEKAVFSALDTRALTGARTS</sequence>
<evidence type="ECO:0000313" key="4">
    <source>
        <dbReference type="Proteomes" id="UP000655287"/>
    </source>
</evidence>
<reference evidence="3" key="1">
    <citation type="submission" date="2021-01" db="EMBL/GenBank/DDBJ databases">
        <title>Whole genome shotgun sequence of Sphaerisporangium rufum NBRC 109079.</title>
        <authorList>
            <person name="Komaki H."/>
            <person name="Tamura T."/>
        </authorList>
    </citation>
    <scope>NUCLEOTIDE SEQUENCE</scope>
    <source>
        <strain evidence="3">NBRC 109079</strain>
    </source>
</reference>
<proteinExistence type="predicted"/>